<evidence type="ECO:0000313" key="3">
    <source>
        <dbReference type="Proteomes" id="UP001238088"/>
    </source>
</evidence>
<dbReference type="RefSeq" id="WP_307471341.1">
    <property type="nucleotide sequence ID" value="NZ_JAUSUB010000001.1"/>
</dbReference>
<organism evidence="2 3">
    <name type="scientific">Cytobacillus purgationiresistens</name>
    <dbReference type="NCBI Taxonomy" id="863449"/>
    <lineage>
        <taxon>Bacteria</taxon>
        <taxon>Bacillati</taxon>
        <taxon>Bacillota</taxon>
        <taxon>Bacilli</taxon>
        <taxon>Bacillales</taxon>
        <taxon>Bacillaceae</taxon>
        <taxon>Cytobacillus</taxon>
    </lineage>
</organism>
<reference evidence="2 3" key="1">
    <citation type="submission" date="2023-07" db="EMBL/GenBank/DDBJ databases">
        <title>Genomic Encyclopedia of Type Strains, Phase IV (KMG-IV): sequencing the most valuable type-strain genomes for metagenomic binning, comparative biology and taxonomic classification.</title>
        <authorList>
            <person name="Goeker M."/>
        </authorList>
    </citation>
    <scope>NUCLEOTIDE SEQUENCE [LARGE SCALE GENOMIC DNA]</scope>
    <source>
        <strain evidence="2 3">DSM 23494</strain>
    </source>
</reference>
<sequence length="108" mass="11615">MKKILGLMLILVLASASLFVSTPANAATNSDSSVVQAAPDKIWIDRASAISQSDFLFYSASAYGNLYRGWLSKIHPGATGPAAFSGYIYRSPLPYPTPFVAPIEPLEY</sequence>
<comment type="caution">
    <text evidence="2">The sequence shown here is derived from an EMBL/GenBank/DDBJ whole genome shotgun (WGS) entry which is preliminary data.</text>
</comment>
<evidence type="ECO:0000256" key="1">
    <source>
        <dbReference type="SAM" id="SignalP"/>
    </source>
</evidence>
<protein>
    <submittedName>
        <fullName evidence="2">Uncharacterized protein</fullName>
    </submittedName>
</protein>
<gene>
    <name evidence="2" type="ORF">J2S17_000392</name>
</gene>
<accession>A0ABU0AB94</accession>
<feature type="chain" id="PRO_5046234806" evidence="1">
    <location>
        <begin position="27"/>
        <end position="108"/>
    </location>
</feature>
<keyword evidence="3" id="KW-1185">Reference proteome</keyword>
<keyword evidence="1" id="KW-0732">Signal</keyword>
<feature type="signal peptide" evidence="1">
    <location>
        <begin position="1"/>
        <end position="26"/>
    </location>
</feature>
<dbReference type="EMBL" id="JAUSUB010000001">
    <property type="protein sequence ID" value="MDQ0268523.1"/>
    <property type="molecule type" value="Genomic_DNA"/>
</dbReference>
<evidence type="ECO:0000313" key="2">
    <source>
        <dbReference type="EMBL" id="MDQ0268523.1"/>
    </source>
</evidence>
<proteinExistence type="predicted"/>
<dbReference type="Proteomes" id="UP001238088">
    <property type="component" value="Unassembled WGS sequence"/>
</dbReference>
<name>A0ABU0AB94_9BACI</name>